<evidence type="ECO:0000313" key="3">
    <source>
        <dbReference type="Proteomes" id="UP000826656"/>
    </source>
</evidence>
<name>A0ABQ7VFC9_SOLTU</name>
<proteinExistence type="predicted"/>
<accession>A0ABQ7VFC9</accession>
<comment type="caution">
    <text evidence="2">The sequence shown here is derived from an EMBL/GenBank/DDBJ whole genome shotgun (WGS) entry which is preliminary data.</text>
</comment>
<organism evidence="2 3">
    <name type="scientific">Solanum tuberosum</name>
    <name type="common">Potato</name>
    <dbReference type="NCBI Taxonomy" id="4113"/>
    <lineage>
        <taxon>Eukaryota</taxon>
        <taxon>Viridiplantae</taxon>
        <taxon>Streptophyta</taxon>
        <taxon>Embryophyta</taxon>
        <taxon>Tracheophyta</taxon>
        <taxon>Spermatophyta</taxon>
        <taxon>Magnoliopsida</taxon>
        <taxon>eudicotyledons</taxon>
        <taxon>Gunneridae</taxon>
        <taxon>Pentapetalae</taxon>
        <taxon>asterids</taxon>
        <taxon>lamiids</taxon>
        <taxon>Solanales</taxon>
        <taxon>Solanaceae</taxon>
        <taxon>Solanoideae</taxon>
        <taxon>Solaneae</taxon>
        <taxon>Solanum</taxon>
    </lineage>
</organism>
<keyword evidence="1" id="KW-1133">Transmembrane helix</keyword>
<keyword evidence="1" id="KW-0812">Transmembrane</keyword>
<evidence type="ECO:0000256" key="1">
    <source>
        <dbReference type="SAM" id="Phobius"/>
    </source>
</evidence>
<feature type="transmembrane region" description="Helical" evidence="1">
    <location>
        <begin position="26"/>
        <end position="44"/>
    </location>
</feature>
<dbReference type="Proteomes" id="UP000826656">
    <property type="component" value="Unassembled WGS sequence"/>
</dbReference>
<evidence type="ECO:0000313" key="2">
    <source>
        <dbReference type="EMBL" id="KAH0762768.1"/>
    </source>
</evidence>
<gene>
    <name evidence="2" type="ORF">KY290_018841</name>
</gene>
<keyword evidence="1" id="KW-0472">Membrane</keyword>
<dbReference type="EMBL" id="JAIVGD010000013">
    <property type="protein sequence ID" value="KAH0762768.1"/>
    <property type="molecule type" value="Genomic_DNA"/>
</dbReference>
<reference evidence="2 3" key="1">
    <citation type="journal article" date="2021" name="bioRxiv">
        <title>Chromosome-scale and haplotype-resolved genome assembly of a tetraploid potato cultivar.</title>
        <authorList>
            <person name="Sun H."/>
            <person name="Jiao W.-B."/>
            <person name="Krause K."/>
            <person name="Campoy J.A."/>
            <person name="Goel M."/>
            <person name="Folz-Donahue K."/>
            <person name="Kukat C."/>
            <person name="Huettel B."/>
            <person name="Schneeberger K."/>
        </authorList>
    </citation>
    <scope>NUCLEOTIDE SEQUENCE [LARGE SCALE GENOMIC DNA]</scope>
    <source>
        <strain evidence="2">SolTubOtavaFocal</strain>
        <tissue evidence="2">Leaves</tissue>
    </source>
</reference>
<sequence>MATSSVSRVPAKPAATSSLLSTLKAYFIPFILFSTSLFYQLIVIPRAFPRSHYDGDSTL</sequence>
<keyword evidence="3" id="KW-1185">Reference proteome</keyword>
<protein>
    <submittedName>
        <fullName evidence="2">Uncharacterized protein</fullName>
    </submittedName>
</protein>